<name>A0A1B6D3I7_9HEMI</name>
<feature type="compositionally biased region" description="Polar residues" evidence="1">
    <location>
        <begin position="178"/>
        <end position="192"/>
    </location>
</feature>
<reference evidence="2" key="1">
    <citation type="submission" date="2015-12" db="EMBL/GenBank/DDBJ databases">
        <title>De novo transcriptome assembly of four potential Pierce s Disease insect vectors from Arizona vineyards.</title>
        <authorList>
            <person name="Tassone E.E."/>
        </authorList>
    </citation>
    <scope>NUCLEOTIDE SEQUENCE</scope>
</reference>
<gene>
    <name evidence="2" type="ORF">g.42637</name>
</gene>
<protein>
    <submittedName>
        <fullName evidence="2">Uncharacterized protein</fullName>
    </submittedName>
</protein>
<evidence type="ECO:0000256" key="1">
    <source>
        <dbReference type="SAM" id="MobiDB-lite"/>
    </source>
</evidence>
<dbReference type="AlphaFoldDB" id="A0A1B6D3I7"/>
<organism evidence="2">
    <name type="scientific">Clastoptera arizonana</name>
    <name type="common">Arizona spittle bug</name>
    <dbReference type="NCBI Taxonomy" id="38151"/>
    <lineage>
        <taxon>Eukaryota</taxon>
        <taxon>Metazoa</taxon>
        <taxon>Ecdysozoa</taxon>
        <taxon>Arthropoda</taxon>
        <taxon>Hexapoda</taxon>
        <taxon>Insecta</taxon>
        <taxon>Pterygota</taxon>
        <taxon>Neoptera</taxon>
        <taxon>Paraneoptera</taxon>
        <taxon>Hemiptera</taxon>
        <taxon>Auchenorrhyncha</taxon>
        <taxon>Cercopoidea</taxon>
        <taxon>Clastopteridae</taxon>
        <taxon>Clastoptera</taxon>
    </lineage>
</organism>
<feature type="compositionally biased region" description="Acidic residues" evidence="1">
    <location>
        <begin position="82"/>
        <end position="92"/>
    </location>
</feature>
<feature type="compositionally biased region" description="Basic and acidic residues" evidence="1">
    <location>
        <begin position="414"/>
        <end position="426"/>
    </location>
</feature>
<evidence type="ECO:0000313" key="2">
    <source>
        <dbReference type="EMBL" id="JAS20238.1"/>
    </source>
</evidence>
<feature type="compositionally biased region" description="Basic and acidic residues" evidence="1">
    <location>
        <begin position="465"/>
        <end position="479"/>
    </location>
</feature>
<proteinExistence type="predicted"/>
<feature type="compositionally biased region" description="Polar residues" evidence="1">
    <location>
        <begin position="442"/>
        <end position="464"/>
    </location>
</feature>
<feature type="compositionally biased region" description="Basic and acidic residues" evidence="1">
    <location>
        <begin position="194"/>
        <end position="213"/>
    </location>
</feature>
<sequence>MNSDEIIDQYMQASMDSDLRHIPLSDIERAFQNSNKMMDDYLLEQEEQENTVLNVEEPPLDPSIENYLKEHEHDLDQSSLPEESDYEQEEEEDHIKKNTAREMYLPGLMDQLSTGRTMGMREALDVGSPYRITTADAGSSKKPIIVPGTSAHSKLKETKTSFDKLYGLEKEIIEKTKQLSQGSQGMGASQRSVKPKELESPSKSREKSKDHTPETSGKVLPAEIEDYQDWLRIYGKNYEPQSAPIHYLGKLMISTTKEMTKKVKMTTILSSFSDAYPDVISYVLENNYLYSTQSLFKLVNFLASGKFGEQELILFQEGYELGVKEKSLEGINELGKNMLTSAMDLAAAYDNIQGELRSIREVADNLTRYVKSISSFQHQLESKINLLEMNLVSKNFQPSEAISTPDYAVQYELPKGDVKESRKTEPSMDLQRTSTSKRDHPGSSSTETGTDLDQKTHSTSYESSKVNREDSLESKELSSSKETSPEQFSNWSVSHSSEAFDDLPVKKLAKLYDDENESETYEGLIDKSKLITIKVLRWGSLLLPMKSDKRSLHFKMINGLQSPGSLFILTDQLFKLPKNVTEYIKHCDLLDLYKCWKSLGEPELTVHVMKNIKSKVLAGNVPLQSITTMQVPE</sequence>
<feature type="region of interest" description="Disordered" evidence="1">
    <location>
        <begin position="72"/>
        <end position="97"/>
    </location>
</feature>
<feature type="region of interest" description="Disordered" evidence="1">
    <location>
        <begin position="414"/>
        <end position="491"/>
    </location>
</feature>
<feature type="region of interest" description="Disordered" evidence="1">
    <location>
        <begin position="177"/>
        <end position="219"/>
    </location>
</feature>
<dbReference type="EMBL" id="GEDC01017060">
    <property type="protein sequence ID" value="JAS20238.1"/>
    <property type="molecule type" value="Transcribed_RNA"/>
</dbReference>
<accession>A0A1B6D3I7</accession>